<proteinExistence type="inferred from homology"/>
<evidence type="ECO:0000256" key="6">
    <source>
        <dbReference type="ARBA" id="ARBA00022485"/>
    </source>
</evidence>
<feature type="domain" description="HhH-GPD" evidence="15">
    <location>
        <begin position="52"/>
        <end position="201"/>
    </location>
</feature>
<dbReference type="PROSITE" id="PS00764">
    <property type="entry name" value="ENDONUCLEASE_III_1"/>
    <property type="match status" value="1"/>
</dbReference>
<dbReference type="Gene3D" id="1.10.1670.10">
    <property type="entry name" value="Helix-hairpin-Helix base-excision DNA repair enzymes (C-terminal)"/>
    <property type="match status" value="1"/>
</dbReference>
<dbReference type="Pfam" id="PF00730">
    <property type="entry name" value="HhH-GPD"/>
    <property type="match status" value="1"/>
</dbReference>
<dbReference type="NCBIfam" id="TIGR01084">
    <property type="entry name" value="mutY"/>
    <property type="match status" value="1"/>
</dbReference>
<keyword evidence="13 14" id="KW-0326">Glycosidase</keyword>
<keyword evidence="9" id="KW-0378">Hydrolase</keyword>
<sequence length="362" mass="39472">MTLNTLKATEAATLLLDWYDRHHRDLPWRVSPPMAARGALADPYHVWLSEVMLQQTTVQAVKAYFDKFLTLWPTVENLAAAETEDVMRAWAGLGYYARARNLKKCAEAVAREHGGRFPETEEGLKALPGVGDYTAAAIAAIAFNRKSAVLDGNVERVISRLHAIETPLPAAKPEMRRLVSELTPSNRPGDFAQAMMDLGAKICTPKRPACALCPFGGSCRALTIADPETFPRKAGRKEKPLRLGAAFVAIDSSDAVYLRKRAASGLLGGMTEVPGTGWTARRDGDTSIDAQPFAAAWEACGTITHVFTHFELHLSVYRAKVAQAVACAEGWWEPIASLKRQALPTVMKKAIAQAIPHAFKPV</sequence>
<evidence type="ECO:0000256" key="1">
    <source>
        <dbReference type="ARBA" id="ARBA00000843"/>
    </source>
</evidence>
<name>A0A178XZZ5_9HYPH</name>
<evidence type="ECO:0000256" key="7">
    <source>
        <dbReference type="ARBA" id="ARBA00022723"/>
    </source>
</evidence>
<evidence type="ECO:0000256" key="14">
    <source>
        <dbReference type="RuleBase" id="RU365096"/>
    </source>
</evidence>
<evidence type="ECO:0000256" key="11">
    <source>
        <dbReference type="ARBA" id="ARBA00023014"/>
    </source>
</evidence>
<gene>
    <name evidence="16" type="ORF">AU381_02610</name>
</gene>
<keyword evidence="17" id="KW-1185">Reference proteome</keyword>
<evidence type="ECO:0000256" key="10">
    <source>
        <dbReference type="ARBA" id="ARBA00023004"/>
    </source>
</evidence>
<evidence type="ECO:0000256" key="3">
    <source>
        <dbReference type="ARBA" id="ARBA00008343"/>
    </source>
</evidence>
<evidence type="ECO:0000313" key="17">
    <source>
        <dbReference type="Proteomes" id="UP000094025"/>
    </source>
</evidence>
<dbReference type="SMART" id="SM00478">
    <property type="entry name" value="ENDO3c"/>
    <property type="match status" value="1"/>
</dbReference>
<dbReference type="CDD" id="cd03431">
    <property type="entry name" value="NUDIX_DNA_Glycosylase_C-MutY"/>
    <property type="match status" value="1"/>
</dbReference>
<dbReference type="SUPFAM" id="SSF55811">
    <property type="entry name" value="Nudix"/>
    <property type="match status" value="1"/>
</dbReference>
<dbReference type="Proteomes" id="UP000094025">
    <property type="component" value="Unassembled WGS sequence"/>
</dbReference>
<dbReference type="InterPro" id="IPR004035">
    <property type="entry name" value="Endouclease-III_FeS-bd_BS"/>
</dbReference>
<evidence type="ECO:0000313" key="16">
    <source>
        <dbReference type="EMBL" id="OAP40807.1"/>
    </source>
</evidence>
<dbReference type="AlphaFoldDB" id="A0A178XZZ5"/>
<comment type="similarity">
    <text evidence="3 14">Belongs to the Nth/MutY family.</text>
</comment>
<dbReference type="FunFam" id="1.10.340.30:FF:000002">
    <property type="entry name" value="Adenine DNA glycosylase"/>
    <property type="match status" value="1"/>
</dbReference>
<dbReference type="GO" id="GO:0006298">
    <property type="term" value="P:mismatch repair"/>
    <property type="evidence" value="ECO:0007669"/>
    <property type="project" value="TreeGrafter"/>
</dbReference>
<evidence type="ECO:0000256" key="2">
    <source>
        <dbReference type="ARBA" id="ARBA00002933"/>
    </source>
</evidence>
<evidence type="ECO:0000256" key="5">
    <source>
        <dbReference type="ARBA" id="ARBA00022023"/>
    </source>
</evidence>
<reference evidence="16 17" key="1">
    <citation type="journal article" date="2016" name="Int. J. Syst. Evol. Microbiol.">
        <title>Ensifer glycinis sp. nov., an novel rhizobial species associated with Glycine spp.</title>
        <authorList>
            <person name="Yan H."/>
            <person name="Yan J."/>
            <person name="Sui X.H."/>
            <person name="Wang E.T."/>
            <person name="Chen W.X."/>
            <person name="Zhang X.X."/>
            <person name="Chen W.F."/>
        </authorList>
    </citation>
    <scope>NUCLEOTIDE SEQUENCE [LARGE SCALE GENOMIC DNA]</scope>
    <source>
        <strain evidence="16 17">CCBAU 23380</strain>
    </source>
</reference>
<comment type="cofactor">
    <cofactor evidence="14">
        <name>[4Fe-4S] cluster</name>
        <dbReference type="ChEBI" id="CHEBI:49883"/>
    </cofactor>
    <text evidence="14">Binds 1 [4Fe-4S] cluster.</text>
</comment>
<dbReference type="GO" id="GO:0000701">
    <property type="term" value="F:purine-specific mismatch base pair DNA N-glycosylase activity"/>
    <property type="evidence" value="ECO:0007669"/>
    <property type="project" value="UniProtKB-EC"/>
</dbReference>
<dbReference type="InterPro" id="IPR004036">
    <property type="entry name" value="Endonuclease-III-like_CS2"/>
</dbReference>
<dbReference type="CDD" id="cd00056">
    <property type="entry name" value="ENDO3c"/>
    <property type="match status" value="1"/>
</dbReference>
<dbReference type="Pfam" id="PF00633">
    <property type="entry name" value="HHH"/>
    <property type="match status" value="1"/>
</dbReference>
<dbReference type="Gene3D" id="3.90.79.10">
    <property type="entry name" value="Nucleoside Triphosphate Pyrophosphohydrolase"/>
    <property type="match status" value="1"/>
</dbReference>
<dbReference type="InterPro" id="IPR005760">
    <property type="entry name" value="A/G_AdeGlyc_MutY"/>
</dbReference>
<dbReference type="SUPFAM" id="SSF48150">
    <property type="entry name" value="DNA-glycosylase"/>
    <property type="match status" value="1"/>
</dbReference>
<keyword evidence="7" id="KW-0479">Metal-binding</keyword>
<dbReference type="Gene3D" id="1.10.340.30">
    <property type="entry name" value="Hypothetical protein, domain 2"/>
    <property type="match status" value="1"/>
</dbReference>
<dbReference type="InterPro" id="IPR011257">
    <property type="entry name" value="DNA_glycosylase"/>
</dbReference>
<keyword evidence="10 14" id="KW-0408">Iron</keyword>
<dbReference type="STRING" id="1472378.AU381_02610"/>
<dbReference type="OrthoDB" id="9802365at2"/>
<comment type="function">
    <text evidence="2">Adenine glycosylase active on G-A mispairs. MutY also corrects error-prone DNA synthesis past GO lesions which are due to the oxidatively damaged form of guanine: 7,8-dihydro-8-oxoguanine (8-oxo-dGTP).</text>
</comment>
<dbReference type="InterPro" id="IPR015797">
    <property type="entry name" value="NUDIX_hydrolase-like_dom_sf"/>
</dbReference>
<comment type="caution">
    <text evidence="16">The sequence shown here is derived from an EMBL/GenBank/DDBJ whole genome shotgun (WGS) entry which is preliminary data.</text>
</comment>
<dbReference type="InterPro" id="IPR000445">
    <property type="entry name" value="HhH_motif"/>
</dbReference>
<keyword evidence="6" id="KW-0004">4Fe-4S</keyword>
<keyword evidence="8 14" id="KW-0227">DNA damage</keyword>
<dbReference type="InterPro" id="IPR044298">
    <property type="entry name" value="MIG/MutY"/>
</dbReference>
<accession>A0A178XZZ5</accession>
<dbReference type="Pfam" id="PF14815">
    <property type="entry name" value="NUDIX_4"/>
    <property type="match status" value="1"/>
</dbReference>
<dbReference type="PANTHER" id="PTHR42944:SF1">
    <property type="entry name" value="ADENINE DNA GLYCOSYLASE"/>
    <property type="match status" value="1"/>
</dbReference>
<dbReference type="EMBL" id="LPUX01000053">
    <property type="protein sequence ID" value="OAP40807.1"/>
    <property type="molecule type" value="Genomic_DNA"/>
</dbReference>
<dbReference type="GO" id="GO:0032357">
    <property type="term" value="F:oxidized purine DNA binding"/>
    <property type="evidence" value="ECO:0007669"/>
    <property type="project" value="TreeGrafter"/>
</dbReference>
<dbReference type="PROSITE" id="PS01155">
    <property type="entry name" value="ENDONUCLEASE_III_2"/>
    <property type="match status" value="1"/>
</dbReference>
<dbReference type="EC" id="3.2.2.31" evidence="4 14"/>
<evidence type="ECO:0000256" key="8">
    <source>
        <dbReference type="ARBA" id="ARBA00022763"/>
    </source>
</evidence>
<dbReference type="InterPro" id="IPR003265">
    <property type="entry name" value="HhH-GPD_domain"/>
</dbReference>
<evidence type="ECO:0000256" key="4">
    <source>
        <dbReference type="ARBA" id="ARBA00012045"/>
    </source>
</evidence>
<dbReference type="GO" id="GO:0006284">
    <property type="term" value="P:base-excision repair"/>
    <property type="evidence" value="ECO:0007669"/>
    <property type="project" value="UniProtKB-UniRule"/>
</dbReference>
<evidence type="ECO:0000256" key="13">
    <source>
        <dbReference type="ARBA" id="ARBA00023295"/>
    </source>
</evidence>
<dbReference type="GO" id="GO:0035485">
    <property type="term" value="F:adenine/guanine mispair binding"/>
    <property type="evidence" value="ECO:0007669"/>
    <property type="project" value="TreeGrafter"/>
</dbReference>
<protein>
    <recommendedName>
        <fullName evidence="5 14">Adenine DNA glycosylase</fullName>
        <ecNumber evidence="4 14">3.2.2.31</ecNumber>
    </recommendedName>
</protein>
<organism evidence="16 17">
    <name type="scientific">Sinorhizobium glycinis</name>
    <dbReference type="NCBI Taxonomy" id="1472378"/>
    <lineage>
        <taxon>Bacteria</taxon>
        <taxon>Pseudomonadati</taxon>
        <taxon>Pseudomonadota</taxon>
        <taxon>Alphaproteobacteria</taxon>
        <taxon>Hyphomicrobiales</taxon>
        <taxon>Rhizobiaceae</taxon>
        <taxon>Sinorhizobium/Ensifer group</taxon>
        <taxon>Sinorhizobium</taxon>
    </lineage>
</organism>
<evidence type="ECO:0000256" key="9">
    <source>
        <dbReference type="ARBA" id="ARBA00022801"/>
    </source>
</evidence>
<evidence type="ECO:0000259" key="15">
    <source>
        <dbReference type="SMART" id="SM00478"/>
    </source>
</evidence>
<dbReference type="GO" id="GO:0051539">
    <property type="term" value="F:4 iron, 4 sulfur cluster binding"/>
    <property type="evidence" value="ECO:0007669"/>
    <property type="project" value="UniProtKB-UniRule"/>
</dbReference>
<dbReference type="InterPro" id="IPR023170">
    <property type="entry name" value="HhH_base_excis_C"/>
</dbReference>
<dbReference type="PANTHER" id="PTHR42944">
    <property type="entry name" value="ADENINE DNA GLYCOSYLASE"/>
    <property type="match status" value="1"/>
</dbReference>
<dbReference type="InterPro" id="IPR029119">
    <property type="entry name" value="MutY_C"/>
</dbReference>
<keyword evidence="11" id="KW-0411">Iron-sulfur</keyword>
<comment type="catalytic activity">
    <reaction evidence="1 14">
        <text>Hydrolyzes free adenine bases from 7,8-dihydro-8-oxoguanine:adenine mismatched double-stranded DNA, leaving an apurinic site.</text>
        <dbReference type="EC" id="3.2.2.31"/>
    </reaction>
</comment>
<dbReference type="GO" id="GO:0034039">
    <property type="term" value="F:8-oxo-7,8-dihydroguanine DNA N-glycosylase activity"/>
    <property type="evidence" value="ECO:0007669"/>
    <property type="project" value="TreeGrafter"/>
</dbReference>
<keyword evidence="12" id="KW-0234">DNA repair</keyword>
<dbReference type="GO" id="GO:0046872">
    <property type="term" value="F:metal ion binding"/>
    <property type="evidence" value="ECO:0007669"/>
    <property type="project" value="UniProtKB-UniRule"/>
</dbReference>
<dbReference type="RefSeq" id="WP_064241115.1">
    <property type="nucleotide sequence ID" value="NZ_LPUX01000053.1"/>
</dbReference>
<evidence type="ECO:0000256" key="12">
    <source>
        <dbReference type="ARBA" id="ARBA00023204"/>
    </source>
</evidence>